<proteinExistence type="predicted"/>
<evidence type="ECO:0000313" key="3">
    <source>
        <dbReference type="EMBL" id="CAB9514294.1"/>
    </source>
</evidence>
<keyword evidence="4" id="KW-1185">Reference proteome</keyword>
<dbReference type="Proteomes" id="UP001153069">
    <property type="component" value="Unassembled WGS sequence"/>
</dbReference>
<feature type="transmembrane region" description="Helical" evidence="2">
    <location>
        <begin position="115"/>
        <end position="133"/>
    </location>
</feature>
<organism evidence="3 4">
    <name type="scientific">Seminavis robusta</name>
    <dbReference type="NCBI Taxonomy" id="568900"/>
    <lineage>
        <taxon>Eukaryota</taxon>
        <taxon>Sar</taxon>
        <taxon>Stramenopiles</taxon>
        <taxon>Ochrophyta</taxon>
        <taxon>Bacillariophyta</taxon>
        <taxon>Bacillariophyceae</taxon>
        <taxon>Bacillariophycidae</taxon>
        <taxon>Naviculales</taxon>
        <taxon>Naviculaceae</taxon>
        <taxon>Seminavis</taxon>
    </lineage>
</organism>
<evidence type="ECO:0000256" key="1">
    <source>
        <dbReference type="SAM" id="Coils"/>
    </source>
</evidence>
<keyword evidence="2" id="KW-0472">Membrane</keyword>
<keyword evidence="2" id="KW-0812">Transmembrane</keyword>
<sequence length="308" mass="35180">MPYSFDLDPELTVGWAASREAPSHPDFGKGFDISSERLPSPAATTATNDSLLLAAIRVTPPPKKKSKKLMSALQAQQRRERAEQVNHYWTVACCVIACLTVGFALLNMVVYSDNFVIKLAFVTPLVTAPYVVWQRRQLNKAPYFNEDYARLFAKVSRLRDQNQELQLEHDQLEIDLKRLKAAERKLISIVTQQGCSMKQVRQLVRENGEITRETMQLQESERLLHVIDPKKKASRSANNKSSFVVEFEEDVVNEIIQRLQNITSRKLNERRLRKALCKSHSNSVYSVGSTEDISEYEAFTFRRCPSDG</sequence>
<gene>
    <name evidence="3" type="ORF">SEMRO_644_G180530.1</name>
</gene>
<accession>A0A9N8E9J2</accession>
<name>A0A9N8E9J2_9STRA</name>
<feature type="coiled-coil region" evidence="1">
    <location>
        <begin position="148"/>
        <end position="182"/>
    </location>
</feature>
<comment type="caution">
    <text evidence="3">The sequence shown here is derived from an EMBL/GenBank/DDBJ whole genome shotgun (WGS) entry which is preliminary data.</text>
</comment>
<keyword evidence="2" id="KW-1133">Transmembrane helix</keyword>
<protein>
    <submittedName>
        <fullName evidence="3">Uncharacterized protein</fullName>
    </submittedName>
</protein>
<evidence type="ECO:0000256" key="2">
    <source>
        <dbReference type="SAM" id="Phobius"/>
    </source>
</evidence>
<dbReference type="AlphaFoldDB" id="A0A9N8E9J2"/>
<reference evidence="3" key="1">
    <citation type="submission" date="2020-06" db="EMBL/GenBank/DDBJ databases">
        <authorList>
            <consortium name="Plant Systems Biology data submission"/>
        </authorList>
    </citation>
    <scope>NUCLEOTIDE SEQUENCE</scope>
    <source>
        <strain evidence="3">D6</strain>
    </source>
</reference>
<feature type="transmembrane region" description="Helical" evidence="2">
    <location>
        <begin position="88"/>
        <end position="109"/>
    </location>
</feature>
<keyword evidence="1" id="KW-0175">Coiled coil</keyword>
<dbReference type="EMBL" id="CAICTM010000643">
    <property type="protein sequence ID" value="CAB9514294.1"/>
    <property type="molecule type" value="Genomic_DNA"/>
</dbReference>
<evidence type="ECO:0000313" key="4">
    <source>
        <dbReference type="Proteomes" id="UP001153069"/>
    </source>
</evidence>